<dbReference type="Proteomes" id="UP000031599">
    <property type="component" value="Unassembled WGS sequence"/>
</dbReference>
<organism evidence="9 10">
    <name type="scientific">Enhygromyxa salina</name>
    <dbReference type="NCBI Taxonomy" id="215803"/>
    <lineage>
        <taxon>Bacteria</taxon>
        <taxon>Pseudomonadati</taxon>
        <taxon>Myxococcota</taxon>
        <taxon>Polyangia</taxon>
        <taxon>Nannocystales</taxon>
        <taxon>Nannocystaceae</taxon>
        <taxon>Enhygromyxa</taxon>
    </lineage>
</organism>
<protein>
    <submittedName>
        <fullName evidence="9">Serine/threonine protein kinase</fullName>
    </submittedName>
</protein>
<dbReference type="PROSITE" id="PS00109">
    <property type="entry name" value="PROTEIN_KINASE_TYR"/>
    <property type="match status" value="1"/>
</dbReference>
<dbReference type="PROSITE" id="PS50011">
    <property type="entry name" value="PROTEIN_KINASE_DOM"/>
    <property type="match status" value="1"/>
</dbReference>
<keyword evidence="7" id="KW-1133">Transmembrane helix</keyword>
<dbReference type="Gene3D" id="3.30.200.20">
    <property type="entry name" value="Phosphorylase Kinase, domain 1"/>
    <property type="match status" value="1"/>
</dbReference>
<dbReference type="InterPro" id="IPR008266">
    <property type="entry name" value="Tyr_kinase_AS"/>
</dbReference>
<dbReference type="AlphaFoldDB" id="A0A0C2D3Q5"/>
<dbReference type="InterPro" id="IPR000719">
    <property type="entry name" value="Prot_kinase_dom"/>
</dbReference>
<name>A0A0C2D3Q5_9BACT</name>
<reference evidence="9 10" key="1">
    <citation type="submission" date="2014-12" db="EMBL/GenBank/DDBJ databases">
        <title>Genome assembly of Enhygromyxa salina DSM 15201.</title>
        <authorList>
            <person name="Sharma G."/>
            <person name="Subramanian S."/>
        </authorList>
    </citation>
    <scope>NUCLEOTIDE SEQUENCE [LARGE SCALE GENOMIC DNA]</scope>
    <source>
        <strain evidence="9 10">DSM 15201</strain>
    </source>
</reference>
<dbReference type="EMBL" id="JMCC02000018">
    <property type="protein sequence ID" value="KIG17856.1"/>
    <property type="molecule type" value="Genomic_DNA"/>
</dbReference>
<feature type="compositionally biased region" description="Basic and acidic residues" evidence="6">
    <location>
        <begin position="401"/>
        <end position="411"/>
    </location>
</feature>
<evidence type="ECO:0000256" key="6">
    <source>
        <dbReference type="SAM" id="MobiDB-lite"/>
    </source>
</evidence>
<keyword evidence="7" id="KW-0472">Membrane</keyword>
<evidence type="ECO:0000256" key="4">
    <source>
        <dbReference type="ARBA" id="ARBA00022840"/>
    </source>
</evidence>
<keyword evidence="7" id="KW-0812">Transmembrane</keyword>
<dbReference type="PROSITE" id="PS00107">
    <property type="entry name" value="PROTEIN_KINASE_ATP"/>
    <property type="match status" value="1"/>
</dbReference>
<keyword evidence="2 5" id="KW-0547">Nucleotide-binding</keyword>
<accession>A0A0C2D3Q5</accession>
<evidence type="ECO:0000256" key="3">
    <source>
        <dbReference type="ARBA" id="ARBA00022777"/>
    </source>
</evidence>
<proteinExistence type="predicted"/>
<evidence type="ECO:0000313" key="9">
    <source>
        <dbReference type="EMBL" id="KIG17856.1"/>
    </source>
</evidence>
<dbReference type="SUPFAM" id="SSF56112">
    <property type="entry name" value="Protein kinase-like (PK-like)"/>
    <property type="match status" value="1"/>
</dbReference>
<keyword evidence="1" id="KW-0808">Transferase</keyword>
<dbReference type="Gene3D" id="1.10.510.10">
    <property type="entry name" value="Transferase(Phosphotransferase) domain 1"/>
    <property type="match status" value="1"/>
</dbReference>
<dbReference type="GO" id="GO:0004674">
    <property type="term" value="F:protein serine/threonine kinase activity"/>
    <property type="evidence" value="ECO:0007669"/>
    <property type="project" value="UniProtKB-KW"/>
</dbReference>
<keyword evidence="9" id="KW-0723">Serine/threonine-protein kinase</keyword>
<feature type="domain" description="Protein kinase" evidence="8">
    <location>
        <begin position="7"/>
        <end position="287"/>
    </location>
</feature>
<dbReference type="PANTHER" id="PTHR43289:SF6">
    <property type="entry name" value="SERINE_THREONINE-PROTEIN KINASE NEKL-3"/>
    <property type="match status" value="1"/>
</dbReference>
<evidence type="ECO:0000256" key="7">
    <source>
        <dbReference type="SAM" id="Phobius"/>
    </source>
</evidence>
<evidence type="ECO:0000256" key="5">
    <source>
        <dbReference type="PROSITE-ProRule" id="PRU10141"/>
    </source>
</evidence>
<evidence type="ECO:0000259" key="8">
    <source>
        <dbReference type="PROSITE" id="PS50011"/>
    </source>
</evidence>
<evidence type="ECO:0000256" key="1">
    <source>
        <dbReference type="ARBA" id="ARBA00022679"/>
    </source>
</evidence>
<feature type="region of interest" description="Disordered" evidence="6">
    <location>
        <begin position="400"/>
        <end position="472"/>
    </location>
</feature>
<sequence>MRELGGYTLTHRLGVGGMGEVWKGSREALGGTAVDVAIKVLTPGRVDDPEARQMFLDEARLTMLLTNSNIVKVFDAAEAGDGTCYMVMEWVDGLNLAELNAKLSDAGETLPDEIIAYIIGEVLKGLAHAHDLRHGGERYTIVHRDISPHNVMISVSGEVKVMDFGIARMASEDTSGSHVKGKLRYMPPEQLRGMSREPTLDLFAVGAVLHELLDQVKFRGGVDEGRLYGMILDGEIPHLMRSANSVPKELDEIRKQLLAANPADRIQTAREAFVRLSRWSGYRDARFELDEIVRRVVGESEPKTAVLPVVSAPVAAPGVPIVLPPAAQVGSFTGHAVDDVPAGIQTPATLAVAPAVPKQPEAQPDRNRNLYRIVLAFCGIGLAGLIALFVVALSVSFSNKPKPELKTDPRAGDPAVVANVEPEPTSGDPAPEAEDDDLAGPRLDFGSARQPPTTVEDPPEPGTSDTGAEQDEVEVPVVEPATKPAPAKTKTTKVTLTLGGGVPWAEVKAGSRSFVLDAFGSKSASTRLPTGTHTLTFRTKVDGAWQSAGRVDIPAGRATLTLQKSGEIVVK</sequence>
<keyword evidence="4 5" id="KW-0067">ATP-binding</keyword>
<dbReference type="InterPro" id="IPR017441">
    <property type="entry name" value="Protein_kinase_ATP_BS"/>
</dbReference>
<dbReference type="InterPro" id="IPR011009">
    <property type="entry name" value="Kinase-like_dom_sf"/>
</dbReference>
<dbReference type="Pfam" id="PF00069">
    <property type="entry name" value="Pkinase"/>
    <property type="match status" value="1"/>
</dbReference>
<gene>
    <name evidence="9" type="ORF">DB30_02479</name>
</gene>
<dbReference type="CDD" id="cd14014">
    <property type="entry name" value="STKc_PknB_like"/>
    <property type="match status" value="1"/>
</dbReference>
<feature type="binding site" evidence="5">
    <location>
        <position position="39"/>
    </location>
    <ligand>
        <name>ATP</name>
        <dbReference type="ChEBI" id="CHEBI:30616"/>
    </ligand>
</feature>
<evidence type="ECO:0000256" key="2">
    <source>
        <dbReference type="ARBA" id="ARBA00022741"/>
    </source>
</evidence>
<keyword evidence="3 9" id="KW-0418">Kinase</keyword>
<feature type="transmembrane region" description="Helical" evidence="7">
    <location>
        <begin position="373"/>
        <end position="397"/>
    </location>
</feature>
<dbReference type="PANTHER" id="PTHR43289">
    <property type="entry name" value="MITOGEN-ACTIVATED PROTEIN KINASE KINASE KINASE 20-RELATED"/>
    <property type="match status" value="1"/>
</dbReference>
<dbReference type="GO" id="GO:0005524">
    <property type="term" value="F:ATP binding"/>
    <property type="evidence" value="ECO:0007669"/>
    <property type="project" value="UniProtKB-UniRule"/>
</dbReference>
<evidence type="ECO:0000313" key="10">
    <source>
        <dbReference type="Proteomes" id="UP000031599"/>
    </source>
</evidence>
<comment type="caution">
    <text evidence="9">The sequence shown here is derived from an EMBL/GenBank/DDBJ whole genome shotgun (WGS) entry which is preliminary data.</text>
</comment>